<evidence type="ECO:0000313" key="1">
    <source>
        <dbReference type="EnsemblMetazoa" id="PPA41728.1"/>
    </source>
</evidence>
<protein>
    <submittedName>
        <fullName evidence="1">Uncharacterized protein</fullName>
    </submittedName>
</protein>
<gene>
    <name evidence="1" type="primary">WBGene00280097</name>
</gene>
<dbReference type="Proteomes" id="UP000005239">
    <property type="component" value="Unassembled WGS sequence"/>
</dbReference>
<keyword evidence="2" id="KW-1185">Reference proteome</keyword>
<accession>A0A8R1UY58</accession>
<evidence type="ECO:0000313" key="2">
    <source>
        <dbReference type="Proteomes" id="UP000005239"/>
    </source>
</evidence>
<accession>A0A2A6CPJ0</accession>
<name>A0A2A6CPJ0_PRIPA</name>
<dbReference type="EnsemblMetazoa" id="PPA41728.1">
    <property type="protein sequence ID" value="PPA41728.1"/>
    <property type="gene ID" value="WBGene00280097"/>
</dbReference>
<dbReference type="AlphaFoldDB" id="A0A2A6CPJ0"/>
<sequence>SGARGVRVSYLMELCTTLLVLFSLSSAAIACIPMKHVDPGIPAVPGCPVFNVNRADCDTITGSPAGGCLAPTHTSMTLACPTGRIVVVGGNYPQMLTAFAYSPSARCDMTAKMWVFRDQTNTNDVTQAQLEAMIGAPLEVACQSF</sequence>
<reference evidence="2" key="1">
    <citation type="journal article" date="2008" name="Nat. Genet.">
        <title>The Pristionchus pacificus genome provides a unique perspective on nematode lifestyle and parasitism.</title>
        <authorList>
            <person name="Dieterich C."/>
            <person name="Clifton S.W."/>
            <person name="Schuster L.N."/>
            <person name="Chinwalla A."/>
            <person name="Delehaunty K."/>
            <person name="Dinkelacker I."/>
            <person name="Fulton L."/>
            <person name="Fulton R."/>
            <person name="Godfrey J."/>
            <person name="Minx P."/>
            <person name="Mitreva M."/>
            <person name="Roeseler W."/>
            <person name="Tian H."/>
            <person name="Witte H."/>
            <person name="Yang S.P."/>
            <person name="Wilson R.K."/>
            <person name="Sommer R.J."/>
        </authorList>
    </citation>
    <scope>NUCLEOTIDE SEQUENCE [LARGE SCALE GENOMIC DNA]</scope>
    <source>
        <strain evidence="2">PS312</strain>
    </source>
</reference>
<proteinExistence type="predicted"/>
<organism evidence="1 2">
    <name type="scientific">Pristionchus pacificus</name>
    <name type="common">Parasitic nematode worm</name>
    <dbReference type="NCBI Taxonomy" id="54126"/>
    <lineage>
        <taxon>Eukaryota</taxon>
        <taxon>Metazoa</taxon>
        <taxon>Ecdysozoa</taxon>
        <taxon>Nematoda</taxon>
        <taxon>Chromadorea</taxon>
        <taxon>Rhabditida</taxon>
        <taxon>Rhabditina</taxon>
        <taxon>Diplogasteromorpha</taxon>
        <taxon>Diplogasteroidea</taxon>
        <taxon>Neodiplogasteridae</taxon>
        <taxon>Pristionchus</taxon>
    </lineage>
</organism>
<reference evidence="1" key="2">
    <citation type="submission" date="2022-06" db="UniProtKB">
        <authorList>
            <consortium name="EnsemblMetazoa"/>
        </authorList>
    </citation>
    <scope>IDENTIFICATION</scope>
    <source>
        <strain evidence="1">PS312</strain>
    </source>
</reference>